<keyword evidence="1 2" id="KW-0456">Lyase</keyword>
<accession>A0A6H2GYY5</accession>
<evidence type="ECO:0000256" key="2">
    <source>
        <dbReference type="PIRNR" id="PIRNR001365"/>
    </source>
</evidence>
<evidence type="ECO:0000256" key="3">
    <source>
        <dbReference type="PIRSR" id="PIRSR001365-1"/>
    </source>
</evidence>
<keyword evidence="6" id="KW-1185">Reference proteome</keyword>
<dbReference type="GO" id="GO:0008747">
    <property type="term" value="F:N-acetylneuraminate lyase activity"/>
    <property type="evidence" value="ECO:0007669"/>
    <property type="project" value="TreeGrafter"/>
</dbReference>
<evidence type="ECO:0000256" key="1">
    <source>
        <dbReference type="ARBA" id="ARBA00023239"/>
    </source>
</evidence>
<feature type="active site" description="Proton donor/acceptor" evidence="3">
    <location>
        <position position="140"/>
    </location>
</feature>
<name>A0A6H2GYY5_9BACL</name>
<dbReference type="GO" id="GO:0005829">
    <property type="term" value="C:cytosol"/>
    <property type="evidence" value="ECO:0007669"/>
    <property type="project" value="TreeGrafter"/>
</dbReference>
<evidence type="ECO:0000256" key="4">
    <source>
        <dbReference type="PIRSR" id="PIRSR001365-2"/>
    </source>
</evidence>
<gene>
    <name evidence="5" type="ORF">HGI30_14275</name>
</gene>
<feature type="active site" description="Schiff-base intermediate with substrate" evidence="3">
    <location>
        <position position="168"/>
    </location>
</feature>
<dbReference type="InterPro" id="IPR013785">
    <property type="entry name" value="Aldolase_TIM"/>
</dbReference>
<feature type="binding site" evidence="4">
    <location>
        <position position="210"/>
    </location>
    <ligand>
        <name>pyruvate</name>
        <dbReference type="ChEBI" id="CHEBI:15361"/>
    </ligand>
</feature>
<comment type="similarity">
    <text evidence="2">Belongs to the DapA family.</text>
</comment>
<sequence length="310" mass="32838">MKASHVETFGGMYAALYSAYDEEGRVDRQRAARLARYYVGKGLRGLYVGGSSGEGMLQSVEERKAMLEAVLDEVKGELTVIVHVGANATADSVELSRHAEAVGADAISAVPSIYYRLGEAAVENHWQQMIDASSLPFFIYNIPQTTGFTLSAALCARLARQPKVAGVKMSGESAFELQQLKAAGGEDFVVFNGPDEQYVAGKAIGADGGIGGTYGVMPELFAALDRLAGAGRLAEAQALQRRINGIIVQLLGYPSLYGACKAILSLRGIETGAPRLPLLPVRPSDADSLQALNADILDAVREWTAAAEAV</sequence>
<evidence type="ECO:0000313" key="6">
    <source>
        <dbReference type="Proteomes" id="UP000502136"/>
    </source>
</evidence>
<dbReference type="PIRSF" id="PIRSF001365">
    <property type="entry name" value="DHDPS"/>
    <property type="match status" value="1"/>
</dbReference>
<dbReference type="Proteomes" id="UP000502136">
    <property type="component" value="Chromosome"/>
</dbReference>
<reference evidence="5 6" key="1">
    <citation type="submission" date="2020-04" db="EMBL/GenBank/DDBJ databases">
        <title>Novel Paenibacillus strain UniB2 isolated from commercial digestive syrup.</title>
        <authorList>
            <person name="Thorat V."/>
            <person name="Kirdat K."/>
            <person name="Tiwarekar B."/>
            <person name="Yadav A."/>
        </authorList>
    </citation>
    <scope>NUCLEOTIDE SEQUENCE [LARGE SCALE GENOMIC DNA]</scope>
    <source>
        <strain evidence="5 6">UniB2</strain>
    </source>
</reference>
<dbReference type="PRINTS" id="PR00146">
    <property type="entry name" value="DHPICSNTHASE"/>
</dbReference>
<organism evidence="5 6">
    <name type="scientific">Paenibacillus albicereus</name>
    <dbReference type="NCBI Taxonomy" id="2726185"/>
    <lineage>
        <taxon>Bacteria</taxon>
        <taxon>Bacillati</taxon>
        <taxon>Bacillota</taxon>
        <taxon>Bacilli</taxon>
        <taxon>Bacillales</taxon>
        <taxon>Paenibacillaceae</taxon>
        <taxon>Paenibacillus</taxon>
    </lineage>
</organism>
<dbReference type="RefSeq" id="WP_168908168.1">
    <property type="nucleotide sequence ID" value="NZ_CP051428.1"/>
</dbReference>
<dbReference type="KEGG" id="palr:HGI30_14275"/>
<dbReference type="PANTHER" id="PTHR42849:SF1">
    <property type="entry name" value="N-ACETYLNEURAMINATE LYASE"/>
    <property type="match status" value="1"/>
</dbReference>
<dbReference type="Gene3D" id="3.20.20.70">
    <property type="entry name" value="Aldolase class I"/>
    <property type="match status" value="1"/>
</dbReference>
<protein>
    <submittedName>
        <fullName evidence="5">N-acetylneuraminate lyase</fullName>
    </submittedName>
</protein>
<proteinExistence type="inferred from homology"/>
<dbReference type="PANTHER" id="PTHR42849">
    <property type="entry name" value="N-ACETYLNEURAMINATE LYASE"/>
    <property type="match status" value="1"/>
</dbReference>
<dbReference type="SUPFAM" id="SSF51569">
    <property type="entry name" value="Aldolase"/>
    <property type="match status" value="1"/>
</dbReference>
<dbReference type="EMBL" id="CP051428">
    <property type="protein sequence ID" value="QJC52615.1"/>
    <property type="molecule type" value="Genomic_DNA"/>
</dbReference>
<dbReference type="Pfam" id="PF00701">
    <property type="entry name" value="DHDPS"/>
    <property type="match status" value="1"/>
</dbReference>
<evidence type="ECO:0000313" key="5">
    <source>
        <dbReference type="EMBL" id="QJC52615.1"/>
    </source>
</evidence>
<dbReference type="AlphaFoldDB" id="A0A6H2GYY5"/>
<dbReference type="GO" id="GO:0019262">
    <property type="term" value="P:N-acetylneuraminate catabolic process"/>
    <property type="evidence" value="ECO:0007669"/>
    <property type="project" value="TreeGrafter"/>
</dbReference>
<dbReference type="SMART" id="SM01130">
    <property type="entry name" value="DHDPS"/>
    <property type="match status" value="1"/>
</dbReference>
<dbReference type="InterPro" id="IPR002220">
    <property type="entry name" value="DapA-like"/>
</dbReference>